<gene>
    <name evidence="5" type="ORF">GCM10010405_17930</name>
</gene>
<dbReference type="InterPro" id="IPR051531">
    <property type="entry name" value="N-acetyltransferase"/>
</dbReference>
<dbReference type="PANTHER" id="PTHR43792">
    <property type="entry name" value="GNAT FAMILY, PUTATIVE (AFU_ORTHOLOGUE AFUA_3G00765)-RELATED-RELATED"/>
    <property type="match status" value="1"/>
</dbReference>
<evidence type="ECO:0000313" key="5">
    <source>
        <dbReference type="EMBL" id="GAA2435266.1"/>
    </source>
</evidence>
<feature type="domain" description="N-acetyltransferase" evidence="4">
    <location>
        <begin position="10"/>
        <end position="179"/>
    </location>
</feature>
<dbReference type="Proteomes" id="UP001501638">
    <property type="component" value="Unassembled WGS sequence"/>
</dbReference>
<comment type="caution">
    <text evidence="5">The sequence shown here is derived from an EMBL/GenBank/DDBJ whole genome shotgun (WGS) entry which is preliminary data.</text>
</comment>
<dbReference type="RefSeq" id="WP_344321596.1">
    <property type="nucleotide sequence ID" value="NZ_BAAASZ010000017.1"/>
</dbReference>
<comment type="similarity">
    <text evidence="3">Belongs to the acetyltransferase family. RimJ subfamily.</text>
</comment>
<keyword evidence="1" id="KW-0808">Transferase</keyword>
<dbReference type="Gene3D" id="3.40.630.30">
    <property type="match status" value="1"/>
</dbReference>
<dbReference type="EMBL" id="BAAASZ010000017">
    <property type="protein sequence ID" value="GAA2435266.1"/>
    <property type="molecule type" value="Genomic_DNA"/>
</dbReference>
<evidence type="ECO:0000256" key="1">
    <source>
        <dbReference type="ARBA" id="ARBA00022679"/>
    </source>
</evidence>
<dbReference type="PANTHER" id="PTHR43792:SF8">
    <property type="entry name" value="[RIBOSOMAL PROTEIN US5]-ALANINE N-ACETYLTRANSFERASE"/>
    <property type="match status" value="1"/>
</dbReference>
<dbReference type="InterPro" id="IPR000182">
    <property type="entry name" value="GNAT_dom"/>
</dbReference>
<dbReference type="PROSITE" id="PS51186">
    <property type="entry name" value="GNAT"/>
    <property type="match status" value="1"/>
</dbReference>
<evidence type="ECO:0000256" key="3">
    <source>
        <dbReference type="ARBA" id="ARBA00038502"/>
    </source>
</evidence>
<accession>A0ABN3JNJ9</accession>
<evidence type="ECO:0000259" key="4">
    <source>
        <dbReference type="PROSITE" id="PS51186"/>
    </source>
</evidence>
<organism evidence="5 6">
    <name type="scientific">Streptomyces macrosporus</name>
    <dbReference type="NCBI Taxonomy" id="44032"/>
    <lineage>
        <taxon>Bacteria</taxon>
        <taxon>Bacillati</taxon>
        <taxon>Actinomycetota</taxon>
        <taxon>Actinomycetes</taxon>
        <taxon>Kitasatosporales</taxon>
        <taxon>Streptomycetaceae</taxon>
        <taxon>Streptomyces</taxon>
    </lineage>
</organism>
<dbReference type="SUPFAM" id="SSF55729">
    <property type="entry name" value="Acyl-CoA N-acyltransferases (Nat)"/>
    <property type="match status" value="1"/>
</dbReference>
<proteinExistence type="inferred from homology"/>
<keyword evidence="2" id="KW-0012">Acyltransferase</keyword>
<evidence type="ECO:0000256" key="2">
    <source>
        <dbReference type="ARBA" id="ARBA00023315"/>
    </source>
</evidence>
<sequence>MSQPNTPPRVRIEPWGEDDLPLLRRTNTPEMTEHLGGPETEAKVLDRHRRYLAMSAGAATGAGCMFRVVLLPEGRAEGWSVGTIGYWERPWRGGTVYETGWKVLPEFQGRGIATAAARAVASRAGAERRHRFLHAFPSVDNPASNATCRKAGFSLVGECDVEFPPGRLMRGNDWRLDLAAHR</sequence>
<protein>
    <submittedName>
        <fullName evidence="5">GNAT family N-acetyltransferase</fullName>
    </submittedName>
</protein>
<dbReference type="Pfam" id="PF13302">
    <property type="entry name" value="Acetyltransf_3"/>
    <property type="match status" value="1"/>
</dbReference>
<evidence type="ECO:0000313" key="6">
    <source>
        <dbReference type="Proteomes" id="UP001501638"/>
    </source>
</evidence>
<keyword evidence="6" id="KW-1185">Reference proteome</keyword>
<name>A0ABN3JNJ9_9ACTN</name>
<dbReference type="InterPro" id="IPR016181">
    <property type="entry name" value="Acyl_CoA_acyltransferase"/>
</dbReference>
<reference evidence="5 6" key="1">
    <citation type="journal article" date="2019" name="Int. J. Syst. Evol. Microbiol.">
        <title>The Global Catalogue of Microorganisms (GCM) 10K type strain sequencing project: providing services to taxonomists for standard genome sequencing and annotation.</title>
        <authorList>
            <consortium name="The Broad Institute Genomics Platform"/>
            <consortium name="The Broad Institute Genome Sequencing Center for Infectious Disease"/>
            <person name="Wu L."/>
            <person name="Ma J."/>
        </authorList>
    </citation>
    <scope>NUCLEOTIDE SEQUENCE [LARGE SCALE GENOMIC DNA]</scope>
    <source>
        <strain evidence="5 6">JCM 6305</strain>
    </source>
</reference>